<evidence type="ECO:0000256" key="4">
    <source>
        <dbReference type="ARBA" id="ARBA00023295"/>
    </source>
</evidence>
<dbReference type="GO" id="GO:0005987">
    <property type="term" value="P:sucrose catabolic process"/>
    <property type="evidence" value="ECO:0007669"/>
    <property type="project" value="TreeGrafter"/>
</dbReference>
<comment type="similarity">
    <text evidence="1 5">Belongs to the glycosyl hydrolase 32 family.</text>
</comment>
<dbReference type="Gene3D" id="2.115.10.20">
    <property type="entry name" value="Glycosyl hydrolase domain, family 43"/>
    <property type="match status" value="1"/>
</dbReference>
<gene>
    <name evidence="8" type="ORF">SAMN05216352_11049</name>
</gene>
<dbReference type="InterPro" id="IPR023296">
    <property type="entry name" value="Glyco_hydro_beta-prop_sf"/>
</dbReference>
<dbReference type="SUPFAM" id="SSF49899">
    <property type="entry name" value="Concanavalin A-like lectins/glucanases"/>
    <property type="match status" value="1"/>
</dbReference>
<evidence type="ECO:0000313" key="8">
    <source>
        <dbReference type="EMBL" id="SDI67545.1"/>
    </source>
</evidence>
<organism evidence="8 9">
    <name type="scientific">Alteribacillus bidgolensis</name>
    <dbReference type="NCBI Taxonomy" id="930129"/>
    <lineage>
        <taxon>Bacteria</taxon>
        <taxon>Bacillati</taxon>
        <taxon>Bacillota</taxon>
        <taxon>Bacilli</taxon>
        <taxon>Bacillales</taxon>
        <taxon>Bacillaceae</taxon>
        <taxon>Alteribacillus</taxon>
    </lineage>
</organism>
<reference evidence="8 9" key="1">
    <citation type="submission" date="2016-10" db="EMBL/GenBank/DDBJ databases">
        <authorList>
            <person name="de Groot N.N."/>
        </authorList>
    </citation>
    <scope>NUCLEOTIDE SEQUENCE [LARGE SCALE GENOMIC DNA]</scope>
    <source>
        <strain evidence="9">P4B,CCM 7963,CECT 7998,DSM 25260,IBRC-M 10614,KCTC 13821</strain>
    </source>
</reference>
<dbReference type="GO" id="GO:0004575">
    <property type="term" value="F:sucrose alpha-glucosidase activity"/>
    <property type="evidence" value="ECO:0007669"/>
    <property type="project" value="TreeGrafter"/>
</dbReference>
<keyword evidence="4 5" id="KW-0326">Glycosidase</keyword>
<dbReference type="InterPro" id="IPR013189">
    <property type="entry name" value="Glyco_hydro_32_C"/>
</dbReference>
<protein>
    <submittedName>
        <fullName evidence="8">Fructan beta-fructosidase</fullName>
    </submittedName>
</protein>
<evidence type="ECO:0000256" key="2">
    <source>
        <dbReference type="ARBA" id="ARBA00022801"/>
    </source>
</evidence>
<dbReference type="SMART" id="SM00640">
    <property type="entry name" value="Glyco_32"/>
    <property type="match status" value="1"/>
</dbReference>
<evidence type="ECO:0000259" key="6">
    <source>
        <dbReference type="Pfam" id="PF00251"/>
    </source>
</evidence>
<evidence type="ECO:0000256" key="5">
    <source>
        <dbReference type="RuleBase" id="RU362110"/>
    </source>
</evidence>
<dbReference type="STRING" id="930129.SAMN05216352_11049"/>
<feature type="domain" description="Glycosyl hydrolase family 32 N-terminal" evidence="6">
    <location>
        <begin position="22"/>
        <end position="327"/>
    </location>
</feature>
<feature type="domain" description="Glycosyl hydrolase family 32 C-terminal" evidence="7">
    <location>
        <begin position="357"/>
        <end position="479"/>
    </location>
</feature>
<evidence type="ECO:0000313" key="9">
    <source>
        <dbReference type="Proteomes" id="UP000199017"/>
    </source>
</evidence>
<evidence type="ECO:0000256" key="1">
    <source>
        <dbReference type="ARBA" id="ARBA00009902"/>
    </source>
</evidence>
<keyword evidence="2 5" id="KW-0378">Hydrolase</keyword>
<name>A0A1G8MI87_9BACI</name>
<dbReference type="InterPro" id="IPR018053">
    <property type="entry name" value="Glyco_hydro_32_AS"/>
</dbReference>
<accession>A0A1G8MI87</accession>
<dbReference type="PANTHER" id="PTHR42800:SF1">
    <property type="entry name" value="EXOINULINASE INUD (AFU_ORTHOLOGUE AFUA_5G00480)"/>
    <property type="match status" value="1"/>
</dbReference>
<dbReference type="RefSeq" id="WP_170031762.1">
    <property type="nucleotide sequence ID" value="NZ_FNDU01000010.1"/>
</dbReference>
<dbReference type="InterPro" id="IPR013320">
    <property type="entry name" value="ConA-like_dom_sf"/>
</dbReference>
<keyword evidence="3" id="KW-0119">Carbohydrate metabolism</keyword>
<sequence>MLKKNSSSNGTYYQEIYRPHLHFTPETMWMNDPNGLVYYKGEYHLFYQYHPNSKKWGPMHWGHAVSRDLLSWEHLPIALFPDENGLIFSGSCVVDWNNTSGFFEEEGLVAMFTHADGDIQSQSIAYSKDRGRTWKKYDGNPVIKNPGITDFRDPKVLWHEETEQWIMVLTIGRKVRFYSSSNLIEWNIISEFGAGWGAQVGIWECPDLFPLTNEETGETKWILQVGIDKGAHAGGSGTQYFVGHFDGTTFTPAHEKEDVRWLDFGKDFYAAQSFSDVPDNRQIIIAWMSNWEYANDVPTDPWRSAMSLPRELSLRKENGKDIIVQSPVKEIKNLYAASHSIDDLYLKDTELFKMRQPQAPFALEMEVDIEAGKMEFHFFTAQEGSSFVFGIDKERQKTYIKRTHHETVTFAASYEGLFESDLPKTLPINLQVVCDRSSVEIFLNNGQQVWTNLFLPVLSPDFEIMLQAINGSGTAKQVRLQELKSVWDKTTATKS</sequence>
<dbReference type="SUPFAM" id="SSF75005">
    <property type="entry name" value="Arabinanase/levansucrase/invertase"/>
    <property type="match status" value="1"/>
</dbReference>
<keyword evidence="9" id="KW-1185">Reference proteome</keyword>
<dbReference type="Gene3D" id="2.60.120.560">
    <property type="entry name" value="Exo-inulinase, domain 1"/>
    <property type="match status" value="1"/>
</dbReference>
<dbReference type="GO" id="GO:0005737">
    <property type="term" value="C:cytoplasm"/>
    <property type="evidence" value="ECO:0007669"/>
    <property type="project" value="TreeGrafter"/>
</dbReference>
<dbReference type="Proteomes" id="UP000199017">
    <property type="component" value="Unassembled WGS sequence"/>
</dbReference>
<evidence type="ECO:0000259" key="7">
    <source>
        <dbReference type="Pfam" id="PF08244"/>
    </source>
</evidence>
<dbReference type="InterPro" id="IPR013148">
    <property type="entry name" value="Glyco_hydro_32_N"/>
</dbReference>
<dbReference type="Pfam" id="PF00251">
    <property type="entry name" value="Glyco_hydro_32N"/>
    <property type="match status" value="1"/>
</dbReference>
<dbReference type="AlphaFoldDB" id="A0A1G8MI87"/>
<dbReference type="CDD" id="cd18622">
    <property type="entry name" value="GH32_Inu-like"/>
    <property type="match status" value="1"/>
</dbReference>
<proteinExistence type="inferred from homology"/>
<dbReference type="InterPro" id="IPR001362">
    <property type="entry name" value="Glyco_hydro_32"/>
</dbReference>
<dbReference type="PROSITE" id="PS00609">
    <property type="entry name" value="GLYCOSYL_HYDROL_F32"/>
    <property type="match status" value="1"/>
</dbReference>
<dbReference type="FunFam" id="2.115.10.20:FF:000003">
    <property type="entry name" value="Levanbiose-producing levanase"/>
    <property type="match status" value="1"/>
</dbReference>
<dbReference type="PANTHER" id="PTHR42800">
    <property type="entry name" value="EXOINULINASE INUD (AFU_ORTHOLOGUE AFUA_5G00480)"/>
    <property type="match status" value="1"/>
</dbReference>
<dbReference type="Pfam" id="PF08244">
    <property type="entry name" value="Glyco_hydro_32C"/>
    <property type="match status" value="1"/>
</dbReference>
<dbReference type="EMBL" id="FNDU01000010">
    <property type="protein sequence ID" value="SDI67545.1"/>
    <property type="molecule type" value="Genomic_DNA"/>
</dbReference>
<evidence type="ECO:0000256" key="3">
    <source>
        <dbReference type="ARBA" id="ARBA00023277"/>
    </source>
</evidence>